<comment type="caution">
    <text evidence="2">The sequence shown here is derived from an EMBL/GenBank/DDBJ whole genome shotgun (WGS) entry which is preliminary data.</text>
</comment>
<dbReference type="GO" id="GO:0004523">
    <property type="term" value="F:RNA-DNA hybrid ribonuclease activity"/>
    <property type="evidence" value="ECO:0007669"/>
    <property type="project" value="InterPro"/>
</dbReference>
<proteinExistence type="predicted"/>
<evidence type="ECO:0000259" key="1">
    <source>
        <dbReference type="PROSITE" id="PS50879"/>
    </source>
</evidence>
<dbReference type="InterPro" id="IPR036397">
    <property type="entry name" value="RNaseH_sf"/>
</dbReference>
<evidence type="ECO:0000313" key="2">
    <source>
        <dbReference type="EMBL" id="KAF9061118.1"/>
    </source>
</evidence>
<feature type="non-terminal residue" evidence="2">
    <location>
        <position position="203"/>
    </location>
</feature>
<dbReference type="EMBL" id="JADNRY010000213">
    <property type="protein sequence ID" value="KAF9061118.1"/>
    <property type="molecule type" value="Genomic_DNA"/>
</dbReference>
<reference evidence="2" key="1">
    <citation type="submission" date="2020-11" db="EMBL/GenBank/DDBJ databases">
        <authorList>
            <consortium name="DOE Joint Genome Institute"/>
            <person name="Ahrendt S."/>
            <person name="Riley R."/>
            <person name="Andreopoulos W."/>
            <person name="Labutti K."/>
            <person name="Pangilinan J."/>
            <person name="Ruiz-Duenas F.J."/>
            <person name="Barrasa J.M."/>
            <person name="Sanchez-Garcia M."/>
            <person name="Camarero S."/>
            <person name="Miyauchi S."/>
            <person name="Serrano A."/>
            <person name="Linde D."/>
            <person name="Babiker R."/>
            <person name="Drula E."/>
            <person name="Ayuso-Fernandez I."/>
            <person name="Pacheco R."/>
            <person name="Padilla G."/>
            <person name="Ferreira P."/>
            <person name="Barriuso J."/>
            <person name="Kellner H."/>
            <person name="Castanera R."/>
            <person name="Alfaro M."/>
            <person name="Ramirez L."/>
            <person name="Pisabarro A.G."/>
            <person name="Kuo A."/>
            <person name="Tritt A."/>
            <person name="Lipzen A."/>
            <person name="He G."/>
            <person name="Yan M."/>
            <person name="Ng V."/>
            <person name="Cullen D."/>
            <person name="Martin F."/>
            <person name="Rosso M.-N."/>
            <person name="Henrissat B."/>
            <person name="Hibbett D."/>
            <person name="Martinez A.T."/>
            <person name="Grigoriev I.V."/>
        </authorList>
    </citation>
    <scope>NUCLEOTIDE SEQUENCE</scope>
    <source>
        <strain evidence="2">AH 40177</strain>
    </source>
</reference>
<protein>
    <recommendedName>
        <fullName evidence="1">RNase H type-1 domain-containing protein</fullName>
    </recommendedName>
</protein>
<gene>
    <name evidence="2" type="ORF">BDP27DRAFT_1175809</name>
</gene>
<name>A0A9P5PC33_9AGAR</name>
<evidence type="ECO:0000313" key="3">
    <source>
        <dbReference type="Proteomes" id="UP000772434"/>
    </source>
</evidence>
<dbReference type="PROSITE" id="PS50879">
    <property type="entry name" value="RNASE_H_1"/>
    <property type="match status" value="1"/>
</dbReference>
<keyword evidence="3" id="KW-1185">Reference proteome</keyword>
<feature type="domain" description="RNase H type-1" evidence="1">
    <location>
        <begin position="148"/>
        <end position="203"/>
    </location>
</feature>
<organism evidence="2 3">
    <name type="scientific">Rhodocollybia butyracea</name>
    <dbReference type="NCBI Taxonomy" id="206335"/>
    <lineage>
        <taxon>Eukaryota</taxon>
        <taxon>Fungi</taxon>
        <taxon>Dikarya</taxon>
        <taxon>Basidiomycota</taxon>
        <taxon>Agaricomycotina</taxon>
        <taxon>Agaricomycetes</taxon>
        <taxon>Agaricomycetidae</taxon>
        <taxon>Agaricales</taxon>
        <taxon>Marasmiineae</taxon>
        <taxon>Omphalotaceae</taxon>
        <taxon>Rhodocollybia</taxon>
    </lineage>
</organism>
<feature type="non-terminal residue" evidence="2">
    <location>
        <position position="1"/>
    </location>
</feature>
<dbReference type="AlphaFoldDB" id="A0A9P5PC33"/>
<dbReference type="InterPro" id="IPR002156">
    <property type="entry name" value="RNaseH_domain"/>
</dbReference>
<dbReference type="GO" id="GO:0003676">
    <property type="term" value="F:nucleic acid binding"/>
    <property type="evidence" value="ECO:0007669"/>
    <property type="project" value="InterPro"/>
</dbReference>
<dbReference type="OrthoDB" id="3062525at2759"/>
<dbReference type="Gene3D" id="3.30.420.10">
    <property type="entry name" value="Ribonuclease H-like superfamily/Ribonuclease H"/>
    <property type="match status" value="1"/>
</dbReference>
<sequence>ILREMPIWLHREADGIRTIHNSKETRCLRENHKVRTVGETEAIARLSRTARHTGRQNCRCAGCTSLREINCACLYKCIWKASELLQKLPQKWNPMSRLPEDFEPGHIPATGSEHAEYFDWRITTGGTLADAFRVGSDSIPIQEWEANELEELRFYTDGSYKNTGNEGPTTGSGIYCENDNQQNRTIKIPEQFKQSNQTGEIIA</sequence>
<accession>A0A9P5PC33</accession>
<dbReference type="Proteomes" id="UP000772434">
    <property type="component" value="Unassembled WGS sequence"/>
</dbReference>